<dbReference type="SUPFAM" id="SSF47413">
    <property type="entry name" value="lambda repressor-like DNA-binding domains"/>
    <property type="match status" value="1"/>
</dbReference>
<dbReference type="SMART" id="SM00354">
    <property type="entry name" value="HTH_LACI"/>
    <property type="match status" value="1"/>
</dbReference>
<dbReference type="PANTHER" id="PTHR30146">
    <property type="entry name" value="LACI-RELATED TRANSCRIPTIONAL REPRESSOR"/>
    <property type="match status" value="1"/>
</dbReference>
<reference evidence="5 6" key="1">
    <citation type="submission" date="2021-06" db="EMBL/GenBank/DDBJ databases">
        <title>Faecalicatena sp. nov. isolated from porcine feces.</title>
        <authorList>
            <person name="Oh B.S."/>
            <person name="Lee J.H."/>
        </authorList>
    </citation>
    <scope>NUCLEOTIDE SEQUENCE [LARGE SCALE GENOMIC DNA]</scope>
    <source>
        <strain evidence="5 6">AGMB00832</strain>
    </source>
</reference>
<dbReference type="Pfam" id="PF13377">
    <property type="entry name" value="Peripla_BP_3"/>
    <property type="match status" value="1"/>
</dbReference>
<dbReference type="PANTHER" id="PTHR30146:SF109">
    <property type="entry name" value="HTH-TYPE TRANSCRIPTIONAL REGULATOR GALS"/>
    <property type="match status" value="1"/>
</dbReference>
<keyword evidence="6" id="KW-1185">Reference proteome</keyword>
<dbReference type="InterPro" id="IPR000843">
    <property type="entry name" value="HTH_LacI"/>
</dbReference>
<dbReference type="GO" id="GO:0003677">
    <property type="term" value="F:DNA binding"/>
    <property type="evidence" value="ECO:0007669"/>
    <property type="project" value="UniProtKB-KW"/>
</dbReference>
<dbReference type="Gene3D" id="3.40.50.2300">
    <property type="match status" value="2"/>
</dbReference>
<evidence type="ECO:0000256" key="2">
    <source>
        <dbReference type="ARBA" id="ARBA00023125"/>
    </source>
</evidence>
<evidence type="ECO:0000313" key="6">
    <source>
        <dbReference type="Proteomes" id="UP000723714"/>
    </source>
</evidence>
<dbReference type="Gene3D" id="1.10.260.40">
    <property type="entry name" value="lambda repressor-like DNA-binding domains"/>
    <property type="match status" value="1"/>
</dbReference>
<feature type="domain" description="HTH lacI-type" evidence="4">
    <location>
        <begin position="3"/>
        <end position="57"/>
    </location>
</feature>
<dbReference type="EMBL" id="JABACJ020000011">
    <property type="protein sequence ID" value="MBU3876661.1"/>
    <property type="molecule type" value="Genomic_DNA"/>
</dbReference>
<proteinExistence type="predicted"/>
<organism evidence="5 6">
    <name type="scientific">Faecalicatena faecalis</name>
    <dbReference type="NCBI Taxonomy" id="2726362"/>
    <lineage>
        <taxon>Bacteria</taxon>
        <taxon>Bacillati</taxon>
        <taxon>Bacillota</taxon>
        <taxon>Clostridia</taxon>
        <taxon>Lachnospirales</taxon>
        <taxon>Lachnospiraceae</taxon>
        <taxon>Faecalicatena</taxon>
    </lineage>
</organism>
<evidence type="ECO:0000256" key="3">
    <source>
        <dbReference type="ARBA" id="ARBA00023163"/>
    </source>
</evidence>
<accession>A0ABS6D5A0</accession>
<comment type="caution">
    <text evidence="5">The sequence shown here is derived from an EMBL/GenBank/DDBJ whole genome shotgun (WGS) entry which is preliminary data.</text>
</comment>
<keyword evidence="2 5" id="KW-0238">DNA-binding</keyword>
<evidence type="ECO:0000256" key="1">
    <source>
        <dbReference type="ARBA" id="ARBA00023015"/>
    </source>
</evidence>
<dbReference type="PROSITE" id="PS50932">
    <property type="entry name" value="HTH_LACI_2"/>
    <property type="match status" value="1"/>
</dbReference>
<evidence type="ECO:0000259" key="4">
    <source>
        <dbReference type="PROSITE" id="PS50932"/>
    </source>
</evidence>
<dbReference type="Proteomes" id="UP000723714">
    <property type="component" value="Unassembled WGS sequence"/>
</dbReference>
<gene>
    <name evidence="5" type="ORF">HGO97_012685</name>
</gene>
<dbReference type="InterPro" id="IPR010982">
    <property type="entry name" value="Lambda_DNA-bd_dom_sf"/>
</dbReference>
<dbReference type="CDD" id="cd01392">
    <property type="entry name" value="HTH_LacI"/>
    <property type="match status" value="1"/>
</dbReference>
<sequence length="335" mass="37136">MSITAKELAQKLNISATAVSMALNNRPGVSTTTRNRILEAAEKYGYDLSRHQISKIQSNEIYFIAYRAYDTVLNYNGIFFEMFEGMEEECRKSNYHIQILHVNDSEIDVENIIGELRIRSTAGLILLGTTITKKACLAFLALGVPTILLDSYLDALECSSVLINNKQGAYLAAEYLIHTRKAQPGYISSTLRLGNFEERQMGFRSALRDHGLSPAKSVTHEVSPSIEGAFTDMLDIIEKGEELADCYFAENDLIAIGTIKALTLCGIKVPDEVGIIGFDNIGMCSVVQPALTSISIPRKFMGQTAARQLIYQIQENNLHPVKIEVAAKLIKRFSV</sequence>
<dbReference type="RefSeq" id="WP_168866782.1">
    <property type="nucleotide sequence ID" value="NZ_JABACJ020000011.1"/>
</dbReference>
<name>A0ABS6D5A0_9FIRM</name>
<dbReference type="SUPFAM" id="SSF53822">
    <property type="entry name" value="Periplasmic binding protein-like I"/>
    <property type="match status" value="1"/>
</dbReference>
<dbReference type="InterPro" id="IPR028082">
    <property type="entry name" value="Peripla_BP_I"/>
</dbReference>
<dbReference type="InterPro" id="IPR046335">
    <property type="entry name" value="LacI/GalR-like_sensor"/>
</dbReference>
<keyword evidence="1" id="KW-0805">Transcription regulation</keyword>
<dbReference type="Pfam" id="PF00356">
    <property type="entry name" value="LacI"/>
    <property type="match status" value="1"/>
</dbReference>
<protein>
    <submittedName>
        <fullName evidence="5">LacI family DNA-binding transcriptional regulator</fullName>
    </submittedName>
</protein>
<evidence type="ECO:0000313" key="5">
    <source>
        <dbReference type="EMBL" id="MBU3876661.1"/>
    </source>
</evidence>
<keyword evidence="3" id="KW-0804">Transcription</keyword>